<feature type="region of interest" description="Disordered" evidence="2">
    <location>
        <begin position="11"/>
        <end position="30"/>
    </location>
</feature>
<dbReference type="InterPro" id="IPR001680">
    <property type="entry name" value="WD40_rpt"/>
</dbReference>
<dbReference type="Gene3D" id="2.130.10.10">
    <property type="entry name" value="YVTN repeat-like/Quinoprotein amine dehydrogenase"/>
    <property type="match status" value="3"/>
</dbReference>
<keyword evidence="5" id="KW-1185">Reference proteome</keyword>
<dbReference type="AlphaFoldDB" id="A0A9X1PWE1"/>
<keyword evidence="1" id="KW-0853">WD repeat</keyword>
<organism evidence="4 5">
    <name type="scientific">Streptomyces muensis</name>
    <dbReference type="NCBI Taxonomy" id="1077944"/>
    <lineage>
        <taxon>Bacteria</taxon>
        <taxon>Bacillati</taxon>
        <taxon>Actinomycetota</taxon>
        <taxon>Actinomycetes</taxon>
        <taxon>Kitasatosporales</taxon>
        <taxon>Streptomycetaceae</taxon>
        <taxon>Streptomyces</taxon>
    </lineage>
</organism>
<dbReference type="PROSITE" id="PS50294">
    <property type="entry name" value="WD_REPEATS_REGION"/>
    <property type="match status" value="1"/>
</dbReference>
<dbReference type="SUPFAM" id="SSF50978">
    <property type="entry name" value="WD40 repeat-like"/>
    <property type="match status" value="1"/>
</dbReference>
<name>A0A9X1PWE1_STRM4</name>
<dbReference type="PROSITE" id="PS50082">
    <property type="entry name" value="WD_REPEATS_2"/>
    <property type="match status" value="1"/>
</dbReference>
<dbReference type="InterPro" id="IPR015943">
    <property type="entry name" value="WD40/YVTN_repeat-like_dom_sf"/>
</dbReference>
<sequence length="1254" mass="135715">MFAAPGLFIRSGGEESVGRPERPVDPEAGPVQRLAHDLRRLRQSAGNPPYRTMARTAGFTASSLSTAAGGERLPSLAVLLGFVRACGGDPAEWESRWKALQAEAEQARVDDEGDALGPYRGLMRFEPDHAQLFFGRERLIEEVRELVCAHRFAALFGASGSGKSSLLRAGLIPCLREEVARRGGPAVVRILTPGPRPAVTYGHLMTPAEDEPESWVVVDQFEEIFTLCRDRAERARFIDMLLAAREPDSRLRVLIAVRADFYAQCTQHRALADVLGRSGLPVGPMNADELREAVVKPAQAVGLLVERELTARIVNEVLDQPGALPMLSHSLLETWRRRKGRILTLTAYEAAGGVHGAIASTAEETYGQLTAAQSRTARQLLLRLIEPGQGNADTRRPLTRPELDEWADPEVPPVLDRLARARLLTLDEEGVQLAHEALISCWPRLRGWIDEDRERLRHHRRLTEAARTWLEHDHDPGTLYRGTRLARAEELFAGDDSLTVSERSFLLTALRTREAEEQAAARTVRRSRLLLSTLSAVLVVALITGLAAWQQHRDSERQRIDTAARRVASVSDSLRSTDPRTAMLLGLAAWRIAQLPETRRALLGSLNAPEGSSFTDPAPGASPARFLADSGRTLLSVDGLAWRSWDVSTGRRTGTGRVPDGEVVAAGPDARVLAVARDDGVRLWDTRAGRWTGIPEQASALVDFGASGHDYVVTDLDASRIQLRSVADGRVLFTTRFTGPTDVVPSADDQLVAVCANGKPLQVQRTDDHRILPGGWEGDRSGCGADHTALVLGRGRLANLSEGGVRVWDTSSGRRLADLNAPGVRYAAFSEDGGFLATADGREIRVWRLTDPDAPVFRHSLNDPQQDSELTWDSTLPVLRYREGGTVHSIDVAGAVTSAWRDQPLAATSLSTDGRTLATAVRDGSHYRFQLRDTRDGRVLRTLPSPSLPVSRDDTKPVVLQNTMPLLAFSPDSTALAYGVSAPNMETASQQLTVWDMPHSRTRARLDLSTPTSAAAVIAIALAPGGHTLYAARTPSGLEELSNETWAVDRHRRTGVLPGRAGQYLAVRPDGRLLAGEERAVSAGRAIAHGLVQDHVIGALAFAPDGTRLAAGDLTGRVALWDGSIRHRAGILPSVFPTPVGDVPETVSALAFSPDGRTLAVGGSAGTLQLWDAATQQPLGGPLATPGERVVTLAFSADSDTLYAGSAHVPLQRYTVGTTQAAAQICARVDGADLTRVQWHTYIPDVPRRSLCGE</sequence>
<feature type="repeat" description="WD" evidence="1">
    <location>
        <begin position="1147"/>
        <end position="1181"/>
    </location>
</feature>
<evidence type="ECO:0000256" key="1">
    <source>
        <dbReference type="PROSITE-ProRule" id="PRU00221"/>
    </source>
</evidence>
<evidence type="ECO:0000256" key="2">
    <source>
        <dbReference type="SAM" id="MobiDB-lite"/>
    </source>
</evidence>
<evidence type="ECO:0000259" key="3">
    <source>
        <dbReference type="Pfam" id="PF20703"/>
    </source>
</evidence>
<feature type="compositionally biased region" description="Basic and acidic residues" evidence="2">
    <location>
        <begin position="12"/>
        <end position="25"/>
    </location>
</feature>
<dbReference type="RefSeq" id="WP_234760860.1">
    <property type="nucleotide sequence ID" value="NZ_JAKEIP010000006.1"/>
</dbReference>
<reference evidence="4" key="1">
    <citation type="submission" date="2022-01" db="EMBL/GenBank/DDBJ databases">
        <title>Draft Genome Sequences of Seven Type Strains of the Genus Streptomyces.</title>
        <authorList>
            <person name="Aziz S."/>
            <person name="Coretto E."/>
            <person name="Chronakova A."/>
            <person name="Sproer C."/>
            <person name="Huber K."/>
            <person name="Nouioui I."/>
            <person name="Gross H."/>
        </authorList>
    </citation>
    <scope>NUCLEOTIDE SEQUENCE</scope>
    <source>
        <strain evidence="4">DSM 103493</strain>
    </source>
</reference>
<dbReference type="PANTHER" id="PTHR19879:SF9">
    <property type="entry name" value="TRANSCRIPTION INITIATION FACTOR TFIID SUBUNIT 5"/>
    <property type="match status" value="1"/>
</dbReference>
<dbReference type="SUPFAM" id="SSF52540">
    <property type="entry name" value="P-loop containing nucleoside triphosphate hydrolases"/>
    <property type="match status" value="1"/>
</dbReference>
<dbReference type="Proteomes" id="UP001139384">
    <property type="component" value="Unassembled WGS sequence"/>
</dbReference>
<feature type="domain" description="Novel STAND NTPase 1" evidence="3">
    <location>
        <begin position="118"/>
        <end position="476"/>
    </location>
</feature>
<dbReference type="Pfam" id="PF20703">
    <property type="entry name" value="nSTAND1"/>
    <property type="match status" value="1"/>
</dbReference>
<dbReference type="SMART" id="SM00320">
    <property type="entry name" value="WD40"/>
    <property type="match status" value="4"/>
</dbReference>
<dbReference type="Pfam" id="PF00400">
    <property type="entry name" value="WD40"/>
    <property type="match status" value="2"/>
</dbReference>
<gene>
    <name evidence="4" type="ORF">L0P92_03070</name>
</gene>
<proteinExistence type="predicted"/>
<dbReference type="InterPro" id="IPR049052">
    <property type="entry name" value="nSTAND1"/>
</dbReference>
<dbReference type="InterPro" id="IPR027417">
    <property type="entry name" value="P-loop_NTPase"/>
</dbReference>
<accession>A0A9X1PWE1</accession>
<evidence type="ECO:0000313" key="5">
    <source>
        <dbReference type="Proteomes" id="UP001139384"/>
    </source>
</evidence>
<dbReference type="EMBL" id="JAKEIP010000006">
    <property type="protein sequence ID" value="MCF1592551.1"/>
    <property type="molecule type" value="Genomic_DNA"/>
</dbReference>
<evidence type="ECO:0000313" key="4">
    <source>
        <dbReference type="EMBL" id="MCF1592551.1"/>
    </source>
</evidence>
<comment type="caution">
    <text evidence="4">The sequence shown here is derived from an EMBL/GenBank/DDBJ whole genome shotgun (WGS) entry which is preliminary data.</text>
</comment>
<protein>
    <submittedName>
        <fullName evidence="4">AAA family ATPase</fullName>
    </submittedName>
</protein>
<dbReference type="PANTHER" id="PTHR19879">
    <property type="entry name" value="TRANSCRIPTION INITIATION FACTOR TFIID"/>
    <property type="match status" value="1"/>
</dbReference>
<dbReference type="InterPro" id="IPR036322">
    <property type="entry name" value="WD40_repeat_dom_sf"/>
</dbReference>